<feature type="chain" id="PRO_5020541032" description="Glycoside hydrolase family 92 protein" evidence="4">
    <location>
        <begin position="32"/>
        <end position="1063"/>
    </location>
</feature>
<dbReference type="Pfam" id="PF14683">
    <property type="entry name" value="CBM-like"/>
    <property type="match status" value="1"/>
</dbReference>
<dbReference type="OrthoDB" id="9758101at2"/>
<dbReference type="Gene3D" id="2.60.120.260">
    <property type="entry name" value="Galactose-binding domain-like"/>
    <property type="match status" value="1"/>
</dbReference>
<dbReference type="GO" id="GO:0000224">
    <property type="term" value="F:peptide-N4-(N-acetyl-beta-glucosaminyl)asparagine amidase activity"/>
    <property type="evidence" value="ECO:0007669"/>
    <property type="project" value="TreeGrafter"/>
</dbReference>
<evidence type="ECO:0000256" key="1">
    <source>
        <dbReference type="ARBA" id="ARBA00001913"/>
    </source>
</evidence>
<keyword evidence="4" id="KW-0732">Signal</keyword>
<dbReference type="Gene3D" id="1.20.1610.10">
    <property type="entry name" value="alpha-1,2-mannosidases domains"/>
    <property type="match status" value="1"/>
</dbReference>
<name>A0A4U1CUB2_9SPHI</name>
<reference evidence="8 9" key="1">
    <citation type="submission" date="2019-04" db="EMBL/GenBank/DDBJ databases">
        <title>Pedobacter sp. RP-3-22 sp. nov., isolated from Arctic soil.</title>
        <authorList>
            <person name="Dahal R.H."/>
            <person name="Kim D.-U."/>
        </authorList>
    </citation>
    <scope>NUCLEOTIDE SEQUENCE [LARGE SCALE GENOMIC DNA]</scope>
    <source>
        <strain evidence="8 9">RP-3-22</strain>
    </source>
</reference>
<comment type="subunit">
    <text evidence="2">Monomer.</text>
</comment>
<gene>
    <name evidence="8" type="ORF">FA048_04175</name>
</gene>
<comment type="cofactor">
    <cofactor evidence="1">
        <name>Ca(2+)</name>
        <dbReference type="ChEBI" id="CHEBI:29108"/>
    </cofactor>
</comment>
<evidence type="ECO:0000313" key="8">
    <source>
        <dbReference type="EMBL" id="TKC12821.1"/>
    </source>
</evidence>
<dbReference type="InterPro" id="IPR014718">
    <property type="entry name" value="GH-type_carb-bd"/>
</dbReference>
<dbReference type="InterPro" id="IPR005887">
    <property type="entry name" value="GH92_a_mannosidase_put"/>
</dbReference>
<dbReference type="Proteomes" id="UP000309488">
    <property type="component" value="Unassembled WGS sequence"/>
</dbReference>
<dbReference type="EMBL" id="SWBR01000001">
    <property type="protein sequence ID" value="TKC12821.1"/>
    <property type="molecule type" value="Genomic_DNA"/>
</dbReference>
<evidence type="ECO:0000259" key="7">
    <source>
        <dbReference type="Pfam" id="PF17678"/>
    </source>
</evidence>
<dbReference type="PANTHER" id="PTHR12143">
    <property type="entry name" value="PEPTIDE N-GLYCANASE PNGASE -RELATED"/>
    <property type="match status" value="1"/>
</dbReference>
<dbReference type="Gene3D" id="2.70.98.10">
    <property type="match status" value="1"/>
</dbReference>
<dbReference type="AlphaFoldDB" id="A0A4U1CUB2"/>
<dbReference type="InterPro" id="IPR012939">
    <property type="entry name" value="Glyco_hydro_92"/>
</dbReference>
<accession>A0A4U1CUB2</accession>
<dbReference type="SUPFAM" id="SSF48208">
    <property type="entry name" value="Six-hairpin glycosidases"/>
    <property type="match status" value="1"/>
</dbReference>
<comment type="caution">
    <text evidence="8">The sequence shown here is derived from an EMBL/GenBank/DDBJ whole genome shotgun (WGS) entry which is preliminary data.</text>
</comment>
<dbReference type="InterPro" id="IPR029411">
    <property type="entry name" value="RG-lyase_III"/>
</dbReference>
<dbReference type="FunFam" id="3.30.2080.10:FF:000001">
    <property type="entry name" value="Alpha-1,2-mannosidase subfamily"/>
    <property type="match status" value="1"/>
</dbReference>
<feature type="domain" description="Glycosyl hydrolase family 92 N-terminal" evidence="7">
    <location>
        <begin position="318"/>
        <end position="561"/>
    </location>
</feature>
<evidence type="ECO:0000256" key="2">
    <source>
        <dbReference type="ARBA" id="ARBA00011245"/>
    </source>
</evidence>
<keyword evidence="3" id="KW-0106">Calcium</keyword>
<dbReference type="GO" id="GO:0005829">
    <property type="term" value="C:cytosol"/>
    <property type="evidence" value="ECO:0007669"/>
    <property type="project" value="TreeGrafter"/>
</dbReference>
<organism evidence="8 9">
    <name type="scientific">Pedobacter polaris</name>
    <dbReference type="NCBI Taxonomy" id="2571273"/>
    <lineage>
        <taxon>Bacteria</taxon>
        <taxon>Pseudomonadati</taxon>
        <taxon>Bacteroidota</taxon>
        <taxon>Sphingobacteriia</taxon>
        <taxon>Sphingobacteriales</taxon>
        <taxon>Sphingobacteriaceae</taxon>
        <taxon>Pedobacter</taxon>
    </lineage>
</organism>
<feature type="domain" description="Rhamnogalacturonan lyase" evidence="6">
    <location>
        <begin position="36"/>
        <end position="206"/>
    </location>
</feature>
<dbReference type="Gene3D" id="3.30.2080.10">
    <property type="entry name" value="GH92 mannosidase domain"/>
    <property type="match status" value="1"/>
</dbReference>
<dbReference type="GO" id="GO:0030246">
    <property type="term" value="F:carbohydrate binding"/>
    <property type="evidence" value="ECO:0007669"/>
    <property type="project" value="InterPro"/>
</dbReference>
<dbReference type="SUPFAM" id="SSF49785">
    <property type="entry name" value="Galactose-binding domain-like"/>
    <property type="match status" value="1"/>
</dbReference>
<evidence type="ECO:0000313" key="9">
    <source>
        <dbReference type="Proteomes" id="UP000309488"/>
    </source>
</evidence>
<dbReference type="Pfam" id="PF17678">
    <property type="entry name" value="Glyco_hydro_92N"/>
    <property type="match status" value="1"/>
</dbReference>
<dbReference type="GO" id="GO:0006516">
    <property type="term" value="P:glycoprotein catabolic process"/>
    <property type="evidence" value="ECO:0007669"/>
    <property type="project" value="TreeGrafter"/>
</dbReference>
<dbReference type="Gene3D" id="1.20.1050.60">
    <property type="entry name" value="alpha-1,2-mannosidase"/>
    <property type="match status" value="1"/>
</dbReference>
<dbReference type="PANTHER" id="PTHR12143:SF39">
    <property type="entry name" value="SECRETED PROTEIN"/>
    <property type="match status" value="1"/>
</dbReference>
<evidence type="ECO:0000256" key="4">
    <source>
        <dbReference type="SAM" id="SignalP"/>
    </source>
</evidence>
<evidence type="ECO:0000259" key="6">
    <source>
        <dbReference type="Pfam" id="PF14683"/>
    </source>
</evidence>
<dbReference type="InterPro" id="IPR008928">
    <property type="entry name" value="6-hairpin_glycosidase_sf"/>
</dbReference>
<protein>
    <recommendedName>
        <fullName evidence="10">Glycoside hydrolase family 92 protein</fullName>
    </recommendedName>
</protein>
<evidence type="ECO:0008006" key="10">
    <source>
        <dbReference type="Google" id="ProtNLM"/>
    </source>
</evidence>
<dbReference type="InterPro" id="IPR041371">
    <property type="entry name" value="GH92_N"/>
</dbReference>
<dbReference type="InterPro" id="IPR008979">
    <property type="entry name" value="Galactose-bd-like_sf"/>
</dbReference>
<sequence length="1063" mass="120051">MIKFKSINLCAQPLKMLFCLMVIAISSPTFAQNKVIWQIGKADNLTSGLALAPTDYKKFLEYDFGWEDRYYLIGYSNPAKDFPYVLPGPKDSWGGTAPTAGIRSHLLNILFDLSKVTPTKNFKLVIDLIGYNGEKPPLFKVNINGKGTVQQLPIAEKSNVVSGDMAAAKEYIIEIPIRAGALHNGGNEIQLTSLDGSWMVFDQVRLEGSSEINVKTPKMAYARSIEPANYEVLADGKRSQPLLVDVEHLTGKPNMVVKLDGKLVFQEKIETGRYQFEVPMPAVTVVKKSKYEVLTNGVVIESGTVARAPKPLGSFANYVDTRIGTAHSRWMIGPGPWMPFSMVKLSPDNQNAGWQAGYDPTFESIGAFSHIHEWTMGGLGMLPVNGPLKIKVGDQRSAPGEGYRSRIDKSTEQAPLGSYKVDLIDYGIKAEVTATSRASFMKYTYPKATDSRIMIDLQTPAENRYNLAEVTLKRVSDYRIEGYSKQFAPQVWIAQAGSSEQEYIVHFVIEFDQPIKKFGTWVDDQIGAENLINIKDAKDAGAFVEFDTRQKQVVQMRTGMSYVSIEGAAKNLETEITKPFDWSFEKVKNNQLNVWNELLSRVKTTSNDRREKVRFYTNMYRAICSRNTFSDVDGKWVDATEKIQQFNTPDGIALGCDAFWNTFWNLNQFWNLVTPEWSSRWVKSQLAMYDANGWLAKGPAGMEYIPVMVAEHEVPLIVSAYQMGIRDYDVNKAFAAADKTLSTPQTKVGGALAGNQDFEAYMKYHYVPYDKGRFSNSLEYAYDDWTLAQLAKSIGKTAKYQEYSERANWWKNAIDTASGYARMRKSDGSWFPNFDPFQSGRNEHYVEGNAWQLTFFVPQDVNGLAKMIGPNRFKERLSWGFKESVKWRFNAPNDQYWDYPVTQGNQQSMHFAFLFNWVKQPWLTQEWSRSIVDRYYGYGVANAYLGDEDQGQMSSWYIMAALGLFQIDGGTRANPIYEIGSPIFKSVTIDLGEKYGRGKNFQIEAIGASRENKYVQSATLNGKQLTNFWFRSSELLKGGKLILKMGAKPNTNWGITSLPDEEN</sequence>
<proteinExistence type="predicted"/>
<feature type="domain" description="Glycosyl hydrolase family 92" evidence="5">
    <location>
        <begin position="567"/>
        <end position="1046"/>
    </location>
</feature>
<dbReference type="GO" id="GO:0005975">
    <property type="term" value="P:carbohydrate metabolic process"/>
    <property type="evidence" value="ECO:0007669"/>
    <property type="project" value="InterPro"/>
</dbReference>
<dbReference type="NCBIfam" id="TIGR01180">
    <property type="entry name" value="aman2_put"/>
    <property type="match status" value="1"/>
</dbReference>
<evidence type="ECO:0000256" key="3">
    <source>
        <dbReference type="ARBA" id="ARBA00022837"/>
    </source>
</evidence>
<feature type="signal peptide" evidence="4">
    <location>
        <begin position="1"/>
        <end position="31"/>
    </location>
</feature>
<dbReference type="Pfam" id="PF07971">
    <property type="entry name" value="Glyco_hydro_92"/>
    <property type="match status" value="1"/>
</dbReference>
<evidence type="ECO:0000259" key="5">
    <source>
        <dbReference type="Pfam" id="PF07971"/>
    </source>
</evidence>
<keyword evidence="9" id="KW-1185">Reference proteome</keyword>
<dbReference type="InterPro" id="IPR050883">
    <property type="entry name" value="PNGase"/>
</dbReference>